<protein>
    <submittedName>
        <fullName evidence="3">Uncharacterized protein</fullName>
    </submittedName>
</protein>
<feature type="signal peptide" evidence="2">
    <location>
        <begin position="1"/>
        <end position="20"/>
    </location>
</feature>
<dbReference type="AlphaFoldDB" id="A0AAN7VAW1"/>
<feature type="compositionally biased region" description="Pro residues" evidence="1">
    <location>
        <begin position="145"/>
        <end position="158"/>
    </location>
</feature>
<feature type="region of interest" description="Disordered" evidence="1">
    <location>
        <begin position="121"/>
        <end position="225"/>
    </location>
</feature>
<sequence length="960" mass="106357">MTKLKIIFFILLSLMVRVRSDNNYTSGPQARIDIQQSIEKTRDEPSLMSKIASWIFPFGGTKDDPPAADAVPLETSRQQSHQYLPPQQPQQVCNPCNQEPWVPIATKHGQNTVIGFVHPHQQQTSPLQYGPPSHQYGPPQQYGAPPAPTKQYGPPPLPNKQHGAPSPPQVKHHGAPPSSQYGVPHSPSNQYGLPHTPSNQYGSPIPTHQYGPPPSTMYGVPNDQQGYYSNIKQNYRLPPNNYIPPTFFVPPPTGKAPLYKYGNRNKPSKNNKFVQGKAKQPRPVPQHGPPIPLNFVKATDPPPYPFESTQPLSLEFRPPSAEHEIFKSYAPLLTNYDIPLQLPHLEYLSQHLQTPFRDSSHQVSSGVGHQSAFTNSNNHEPVVQLIPSIRVADFVSTVEHPINVIQSPIVEVLATSNDIPKVKENVINYGINEVQTSQRPISIDDTQASGTAQNATYYNLVHEQNRNNELQEPAQSLNVFSNINVQEVVQSVPTTHITYESGQYSSEPLLQTAQNTIGVGPTPQTFNNLPSWTTETSIQDQSGQFSYAAFQSNKDYKQTPGVSTENPQFPLFLQQIPPTRKPEFASQQTDAVQNKGDEKTNQKFSAPVLHFADWIPNLSDLSTIMVPPPVKQPSWDTTKKPKHVQIIIPYRLSDVKGEASAILPLYTQPPSADKSPVWGHYALDYSPEASKQVVVTAQKPTESILNIRDLVTGSDIFKLQKNIDGWTEQEFSNTIASGPKLSSTSSKLIPSKKIPSEYLLSTHPYRLNENITTKSVEFNDHASTSSTKDIDSNLIITGSSTTEGSTNTNIASMVPVLSTLPNWEKLQMSISPLTKEKIYVVTPQPWKFLIPKEINEKLFPFTESPNVGLSSKFSVVINGGDKNRTKIDKDGLKVIYSEWPHLINKLMTTTTEEPKSTGHPLFGLMDLTSVTEASNSTVVTYSGHSRVVTGVTTASVIKTR</sequence>
<dbReference type="EMBL" id="JAVRBK010000005">
    <property type="protein sequence ID" value="KAK5643453.1"/>
    <property type="molecule type" value="Genomic_DNA"/>
</dbReference>
<evidence type="ECO:0000313" key="4">
    <source>
        <dbReference type="Proteomes" id="UP001329430"/>
    </source>
</evidence>
<organism evidence="3 4">
    <name type="scientific">Pyrocoelia pectoralis</name>
    <dbReference type="NCBI Taxonomy" id="417401"/>
    <lineage>
        <taxon>Eukaryota</taxon>
        <taxon>Metazoa</taxon>
        <taxon>Ecdysozoa</taxon>
        <taxon>Arthropoda</taxon>
        <taxon>Hexapoda</taxon>
        <taxon>Insecta</taxon>
        <taxon>Pterygota</taxon>
        <taxon>Neoptera</taxon>
        <taxon>Endopterygota</taxon>
        <taxon>Coleoptera</taxon>
        <taxon>Polyphaga</taxon>
        <taxon>Elateriformia</taxon>
        <taxon>Elateroidea</taxon>
        <taxon>Lampyridae</taxon>
        <taxon>Lampyrinae</taxon>
        <taxon>Pyrocoelia</taxon>
    </lineage>
</organism>
<comment type="caution">
    <text evidence="3">The sequence shown here is derived from an EMBL/GenBank/DDBJ whole genome shotgun (WGS) entry which is preliminary data.</text>
</comment>
<feature type="compositionally biased region" description="Polar residues" evidence="1">
    <location>
        <begin position="177"/>
        <end position="202"/>
    </location>
</feature>
<feature type="region of interest" description="Disordered" evidence="1">
    <location>
        <begin position="265"/>
        <end position="294"/>
    </location>
</feature>
<feature type="compositionally biased region" description="Low complexity" evidence="1">
    <location>
        <begin position="135"/>
        <end position="144"/>
    </location>
</feature>
<reference evidence="3 4" key="1">
    <citation type="journal article" date="2024" name="Insects">
        <title>An Improved Chromosome-Level Genome Assembly of the Firefly Pyrocoelia pectoralis.</title>
        <authorList>
            <person name="Fu X."/>
            <person name="Meyer-Rochow V.B."/>
            <person name="Ballantyne L."/>
            <person name="Zhu X."/>
        </authorList>
    </citation>
    <scope>NUCLEOTIDE SEQUENCE [LARGE SCALE GENOMIC DNA]</scope>
    <source>
        <strain evidence="3">XCY_ONT2</strain>
    </source>
</reference>
<keyword evidence="2" id="KW-0732">Signal</keyword>
<evidence type="ECO:0000313" key="3">
    <source>
        <dbReference type="EMBL" id="KAK5643453.1"/>
    </source>
</evidence>
<name>A0AAN7VAW1_9COLE</name>
<feature type="chain" id="PRO_5042991320" evidence="2">
    <location>
        <begin position="21"/>
        <end position="960"/>
    </location>
</feature>
<dbReference type="Proteomes" id="UP001329430">
    <property type="component" value="Chromosome 5"/>
</dbReference>
<evidence type="ECO:0000256" key="1">
    <source>
        <dbReference type="SAM" id="MobiDB-lite"/>
    </source>
</evidence>
<feature type="compositionally biased region" description="Pro residues" evidence="1">
    <location>
        <begin position="282"/>
        <end position="292"/>
    </location>
</feature>
<feature type="region of interest" description="Disordered" evidence="1">
    <location>
        <begin position="63"/>
        <end position="90"/>
    </location>
</feature>
<keyword evidence="4" id="KW-1185">Reference proteome</keyword>
<gene>
    <name evidence="3" type="ORF">RI129_007298</name>
</gene>
<proteinExistence type="predicted"/>
<accession>A0AAN7VAW1</accession>
<evidence type="ECO:0000256" key="2">
    <source>
        <dbReference type="SAM" id="SignalP"/>
    </source>
</evidence>